<keyword evidence="8 15" id="KW-0547">Nucleotide-binding</keyword>
<dbReference type="EMBL" id="VDFU01000037">
    <property type="protein sequence ID" value="TNC46420.1"/>
    <property type="molecule type" value="Genomic_DNA"/>
</dbReference>
<dbReference type="GO" id="GO:0006605">
    <property type="term" value="P:protein targeting"/>
    <property type="evidence" value="ECO:0007669"/>
    <property type="project" value="UniProtKB-UniRule"/>
</dbReference>
<evidence type="ECO:0000256" key="15">
    <source>
        <dbReference type="HAMAP-Rule" id="MF_01382"/>
    </source>
</evidence>
<dbReference type="Gene3D" id="3.90.1440.10">
    <property type="entry name" value="SecA, preprotein cross-linking domain"/>
    <property type="match status" value="1"/>
</dbReference>
<keyword evidence="12 15" id="KW-1278">Translocase</keyword>
<dbReference type="PRINTS" id="PR00906">
    <property type="entry name" value="SECA"/>
</dbReference>
<dbReference type="InterPro" id="IPR001650">
    <property type="entry name" value="Helicase_C-like"/>
</dbReference>
<keyword evidence="6" id="KW-0997">Cell inner membrane</keyword>
<evidence type="ECO:0000256" key="6">
    <source>
        <dbReference type="ARBA" id="ARBA00022519"/>
    </source>
</evidence>
<dbReference type="Pfam" id="PF07516">
    <property type="entry name" value="SecA_SW"/>
    <property type="match status" value="1"/>
</dbReference>
<evidence type="ECO:0000256" key="3">
    <source>
        <dbReference type="ARBA" id="ARBA00022448"/>
    </source>
</evidence>
<feature type="domain" description="Helicase ATP-binding" evidence="18">
    <location>
        <begin position="91"/>
        <end position="249"/>
    </location>
</feature>
<dbReference type="CDD" id="cd18803">
    <property type="entry name" value="SF2_C_secA"/>
    <property type="match status" value="1"/>
</dbReference>
<dbReference type="InterPro" id="IPR000185">
    <property type="entry name" value="SecA"/>
</dbReference>
<evidence type="ECO:0000256" key="4">
    <source>
        <dbReference type="ARBA" id="ARBA00022475"/>
    </source>
</evidence>
<comment type="catalytic activity">
    <reaction evidence="15">
        <text>ATP + H2O + cellular proteinSide 1 = ADP + phosphate + cellular proteinSide 2.</text>
        <dbReference type="EC" id="7.4.2.8"/>
    </reaction>
</comment>
<evidence type="ECO:0000256" key="16">
    <source>
        <dbReference type="RuleBase" id="RU003874"/>
    </source>
</evidence>
<feature type="domain" description="SecA family profile" evidence="20">
    <location>
        <begin position="5"/>
        <end position="614"/>
    </location>
</feature>
<evidence type="ECO:0000256" key="12">
    <source>
        <dbReference type="ARBA" id="ARBA00022967"/>
    </source>
</evidence>
<dbReference type="RefSeq" id="WP_139078622.1">
    <property type="nucleotide sequence ID" value="NZ_VDFU01000037.1"/>
</dbReference>
<evidence type="ECO:0000256" key="8">
    <source>
        <dbReference type="ARBA" id="ARBA00022741"/>
    </source>
</evidence>
<dbReference type="AlphaFoldDB" id="A0A5C4MPZ0"/>
<dbReference type="InterPro" id="IPR044722">
    <property type="entry name" value="SecA_SF2_C"/>
</dbReference>
<dbReference type="FunFam" id="1.10.3060.10:FF:000003">
    <property type="entry name" value="Protein translocase subunit SecA"/>
    <property type="match status" value="1"/>
</dbReference>
<evidence type="ECO:0000256" key="2">
    <source>
        <dbReference type="ARBA" id="ARBA00007650"/>
    </source>
</evidence>
<dbReference type="InterPro" id="IPR014018">
    <property type="entry name" value="SecA_motor_DEAD"/>
</dbReference>
<dbReference type="OrthoDB" id="9805579at2"/>
<gene>
    <name evidence="15 21" type="primary">secA</name>
    <name evidence="21" type="ORF">FHG66_18970</name>
</gene>
<dbReference type="InterPro" id="IPR004027">
    <property type="entry name" value="SEC_C_motif"/>
</dbReference>
<dbReference type="HAMAP" id="MF_01382">
    <property type="entry name" value="SecA"/>
    <property type="match status" value="1"/>
</dbReference>
<dbReference type="Pfam" id="PF07517">
    <property type="entry name" value="SecA_DEAD"/>
    <property type="match status" value="1"/>
</dbReference>
<comment type="subunit">
    <text evidence="15">Monomer and homodimer. Part of the essential Sec protein translocation apparatus which comprises SecA, SecYEG and auxiliary proteins SecDF-YajC and YidC.</text>
</comment>
<dbReference type="GO" id="GO:0008564">
    <property type="term" value="F:protein-exporting ATPase activity"/>
    <property type="evidence" value="ECO:0007669"/>
    <property type="project" value="UniProtKB-EC"/>
</dbReference>
<proteinExistence type="inferred from homology"/>
<evidence type="ECO:0000256" key="13">
    <source>
        <dbReference type="ARBA" id="ARBA00023010"/>
    </source>
</evidence>
<organism evidence="21 22">
    <name type="scientific">Rubellimicrobium rubrum</name>
    <dbReference type="NCBI Taxonomy" id="2585369"/>
    <lineage>
        <taxon>Bacteria</taxon>
        <taxon>Pseudomonadati</taxon>
        <taxon>Pseudomonadota</taxon>
        <taxon>Alphaproteobacteria</taxon>
        <taxon>Rhodobacterales</taxon>
        <taxon>Roseobacteraceae</taxon>
        <taxon>Rubellimicrobium</taxon>
    </lineage>
</organism>
<dbReference type="InterPro" id="IPR014001">
    <property type="entry name" value="Helicase_ATP-bd"/>
</dbReference>
<dbReference type="InterPro" id="IPR011115">
    <property type="entry name" value="SecA_DEAD"/>
</dbReference>
<evidence type="ECO:0000256" key="1">
    <source>
        <dbReference type="ARBA" id="ARBA00001947"/>
    </source>
</evidence>
<comment type="subcellular location">
    <subcellularLocation>
        <location evidence="15">Cell membrane</location>
        <topology evidence="15">Peripheral membrane protein</topology>
        <orientation evidence="15">Cytoplasmic side</orientation>
    </subcellularLocation>
    <subcellularLocation>
        <location evidence="15">Cytoplasm</location>
    </subcellularLocation>
    <text evidence="15">Distribution is 50-50.</text>
</comment>
<comment type="function">
    <text evidence="15">Part of the Sec protein translocase complex. Interacts with the SecYEG preprotein conducting channel. Has a central role in coupling the hydrolysis of ATP to the transfer of proteins into and across the cell membrane, serving both as a receptor for the preprotein-SecB complex and as an ATP-driven molecular motor driving the stepwise translocation of polypeptide chains across the membrane.</text>
</comment>
<dbReference type="Proteomes" id="UP000305887">
    <property type="component" value="Unassembled WGS sequence"/>
</dbReference>
<keyword evidence="13 15" id="KW-0811">Translocation</keyword>
<feature type="region of interest" description="Disordered" evidence="17">
    <location>
        <begin position="881"/>
        <end position="915"/>
    </location>
</feature>
<dbReference type="NCBIfam" id="TIGR00963">
    <property type="entry name" value="secA"/>
    <property type="match status" value="1"/>
</dbReference>
<keyword evidence="5 15" id="KW-0963">Cytoplasm</keyword>
<dbReference type="CDD" id="cd17928">
    <property type="entry name" value="DEXDc_SecA"/>
    <property type="match status" value="1"/>
</dbReference>
<dbReference type="Gene3D" id="1.10.3060.10">
    <property type="entry name" value="Helical scaffold and wing domains of SecA"/>
    <property type="match status" value="1"/>
</dbReference>
<dbReference type="PROSITE" id="PS51192">
    <property type="entry name" value="HELICASE_ATP_BIND_1"/>
    <property type="match status" value="1"/>
</dbReference>
<dbReference type="GO" id="GO:0031522">
    <property type="term" value="C:cell envelope Sec protein transport complex"/>
    <property type="evidence" value="ECO:0007669"/>
    <property type="project" value="TreeGrafter"/>
</dbReference>
<dbReference type="PANTHER" id="PTHR30612:SF0">
    <property type="entry name" value="CHLOROPLAST PROTEIN-TRANSPORTING ATPASE"/>
    <property type="match status" value="1"/>
</dbReference>
<keyword evidence="11 15" id="KW-0653">Protein transport</keyword>
<dbReference type="NCBIfam" id="NF009538">
    <property type="entry name" value="PRK12904.1"/>
    <property type="match status" value="1"/>
</dbReference>
<evidence type="ECO:0000259" key="20">
    <source>
        <dbReference type="PROSITE" id="PS51196"/>
    </source>
</evidence>
<evidence type="ECO:0000256" key="9">
    <source>
        <dbReference type="ARBA" id="ARBA00022833"/>
    </source>
</evidence>
<feature type="binding site" evidence="15">
    <location>
        <begin position="107"/>
        <end position="111"/>
    </location>
    <ligand>
        <name>ATP</name>
        <dbReference type="ChEBI" id="CHEBI:30616"/>
    </ligand>
</feature>
<comment type="similarity">
    <text evidence="2 15 16">Belongs to the SecA family.</text>
</comment>
<dbReference type="Pfam" id="PF02810">
    <property type="entry name" value="SEC-C"/>
    <property type="match status" value="1"/>
</dbReference>
<dbReference type="Pfam" id="PF21090">
    <property type="entry name" value="P-loop_SecA"/>
    <property type="match status" value="1"/>
</dbReference>
<accession>A0A5C4MPZ0</accession>
<dbReference type="InterPro" id="IPR011116">
    <property type="entry name" value="SecA_Wing/Scaffold"/>
</dbReference>
<feature type="compositionally biased region" description="Low complexity" evidence="17">
    <location>
        <begin position="843"/>
        <end position="862"/>
    </location>
</feature>
<dbReference type="FunFam" id="3.90.1440.10:FF:000001">
    <property type="entry name" value="Preprotein translocase subunit SecA"/>
    <property type="match status" value="1"/>
</dbReference>
<dbReference type="Gene3D" id="3.40.50.300">
    <property type="entry name" value="P-loop containing nucleotide triphosphate hydrolases"/>
    <property type="match status" value="2"/>
</dbReference>
<dbReference type="PROSITE" id="PS51196">
    <property type="entry name" value="SECA_MOTOR_DEAD"/>
    <property type="match status" value="1"/>
</dbReference>
<dbReference type="GO" id="GO:0005886">
    <property type="term" value="C:plasma membrane"/>
    <property type="evidence" value="ECO:0007669"/>
    <property type="project" value="UniProtKB-SubCell"/>
</dbReference>
<protein>
    <recommendedName>
        <fullName evidence="15 16">Protein translocase subunit SecA</fullName>
        <ecNumber evidence="15">7.4.2.8</ecNumber>
    </recommendedName>
</protein>
<feature type="domain" description="Helicase C-terminal" evidence="19">
    <location>
        <begin position="427"/>
        <end position="622"/>
    </location>
</feature>
<dbReference type="InterPro" id="IPR020937">
    <property type="entry name" value="SecA_CS"/>
</dbReference>
<feature type="region of interest" description="Disordered" evidence="17">
    <location>
        <begin position="841"/>
        <end position="862"/>
    </location>
</feature>
<dbReference type="InterPro" id="IPR036266">
    <property type="entry name" value="SecA_Wing/Scaffold_sf"/>
</dbReference>
<evidence type="ECO:0000313" key="22">
    <source>
        <dbReference type="Proteomes" id="UP000305887"/>
    </source>
</evidence>
<evidence type="ECO:0000256" key="17">
    <source>
        <dbReference type="SAM" id="MobiDB-lite"/>
    </source>
</evidence>
<dbReference type="GO" id="GO:0043952">
    <property type="term" value="P:protein transport by the Sec complex"/>
    <property type="evidence" value="ECO:0007669"/>
    <property type="project" value="UniProtKB-ARBA"/>
</dbReference>
<keyword evidence="22" id="KW-1185">Reference proteome</keyword>
<keyword evidence="14 15" id="KW-0472">Membrane</keyword>
<comment type="cofactor">
    <cofactor evidence="1">
        <name>Zn(2+)</name>
        <dbReference type="ChEBI" id="CHEBI:29105"/>
    </cofactor>
</comment>
<evidence type="ECO:0000256" key="7">
    <source>
        <dbReference type="ARBA" id="ARBA00022723"/>
    </source>
</evidence>
<dbReference type="GO" id="GO:0005829">
    <property type="term" value="C:cytosol"/>
    <property type="evidence" value="ECO:0007669"/>
    <property type="project" value="TreeGrafter"/>
</dbReference>
<dbReference type="SMART" id="SM00957">
    <property type="entry name" value="SecA_DEAD"/>
    <property type="match status" value="1"/>
</dbReference>
<evidence type="ECO:0000256" key="5">
    <source>
        <dbReference type="ARBA" id="ARBA00022490"/>
    </source>
</evidence>
<dbReference type="GO" id="GO:0017038">
    <property type="term" value="P:protein import"/>
    <property type="evidence" value="ECO:0007669"/>
    <property type="project" value="InterPro"/>
</dbReference>
<evidence type="ECO:0000256" key="14">
    <source>
        <dbReference type="ARBA" id="ARBA00023136"/>
    </source>
</evidence>
<reference evidence="21 22" key="1">
    <citation type="submission" date="2019-06" db="EMBL/GenBank/DDBJ databases">
        <title>YIM 131921 draft genome.</title>
        <authorList>
            <person name="Jiang L."/>
        </authorList>
    </citation>
    <scope>NUCLEOTIDE SEQUENCE [LARGE SCALE GENOMIC DNA]</scope>
    <source>
        <strain evidence="21 22">YIM 131921</strain>
    </source>
</reference>
<dbReference type="FunFam" id="3.40.50.300:FF:000113">
    <property type="entry name" value="Preprotein translocase subunit SecA"/>
    <property type="match status" value="1"/>
</dbReference>
<evidence type="ECO:0000256" key="10">
    <source>
        <dbReference type="ARBA" id="ARBA00022840"/>
    </source>
</evidence>
<dbReference type="Gene3D" id="3.10.450.50">
    <property type="match status" value="1"/>
</dbReference>
<feature type="binding site" evidence="15">
    <location>
        <position position="89"/>
    </location>
    <ligand>
        <name>ATP</name>
        <dbReference type="ChEBI" id="CHEBI:30616"/>
    </ligand>
</feature>
<dbReference type="SUPFAM" id="SSF52540">
    <property type="entry name" value="P-loop containing nucleoside triphosphate hydrolases"/>
    <property type="match status" value="2"/>
</dbReference>
<keyword evidence="10 15" id="KW-0067">ATP-binding</keyword>
<keyword evidence="7" id="KW-0479">Metal-binding</keyword>
<dbReference type="PANTHER" id="PTHR30612">
    <property type="entry name" value="SECA INNER MEMBRANE COMPONENT OF SEC PROTEIN SECRETION SYSTEM"/>
    <property type="match status" value="1"/>
</dbReference>
<dbReference type="SMART" id="SM00958">
    <property type="entry name" value="SecA_PP_bind"/>
    <property type="match status" value="1"/>
</dbReference>
<dbReference type="SUPFAM" id="SSF81886">
    <property type="entry name" value="Helical scaffold and wing domains of SecA"/>
    <property type="match status" value="1"/>
</dbReference>
<dbReference type="InterPro" id="IPR011130">
    <property type="entry name" value="SecA_preprotein_X-link_dom"/>
</dbReference>
<dbReference type="InterPro" id="IPR027417">
    <property type="entry name" value="P-loop_NTPase"/>
</dbReference>
<keyword evidence="3 15" id="KW-0813">Transport</keyword>
<dbReference type="GO" id="GO:0046872">
    <property type="term" value="F:metal ion binding"/>
    <property type="evidence" value="ECO:0007669"/>
    <property type="project" value="UniProtKB-KW"/>
</dbReference>
<evidence type="ECO:0000256" key="11">
    <source>
        <dbReference type="ARBA" id="ARBA00022927"/>
    </source>
</evidence>
<dbReference type="InterPro" id="IPR036670">
    <property type="entry name" value="SecA_X-link_sf"/>
</dbReference>
<dbReference type="GO" id="GO:0005524">
    <property type="term" value="F:ATP binding"/>
    <property type="evidence" value="ECO:0007669"/>
    <property type="project" value="UniProtKB-UniRule"/>
</dbReference>
<dbReference type="EC" id="7.4.2.8" evidence="15"/>
<evidence type="ECO:0000259" key="19">
    <source>
        <dbReference type="PROSITE" id="PS51194"/>
    </source>
</evidence>
<comment type="caution">
    <text evidence="21">The sequence shown here is derived from an EMBL/GenBank/DDBJ whole genome shotgun (WGS) entry which is preliminary data.</text>
</comment>
<dbReference type="PROSITE" id="PS51194">
    <property type="entry name" value="HELICASE_CTER"/>
    <property type="match status" value="1"/>
</dbReference>
<dbReference type="GO" id="GO:0065002">
    <property type="term" value="P:intracellular protein transmembrane transport"/>
    <property type="evidence" value="ECO:0007669"/>
    <property type="project" value="UniProtKB-UniRule"/>
</dbReference>
<sequence>MMGLGTLARSIFGTPNDRKVKSVRPLVEAINARETEIKALSDDGLKERTAGLRERARAGEDLDRLLPETFALVREAAWRALGLRAFDVQLVGGIFLHQGNIAEMKTGEGKTLVATFPATLNALAGKGVHVVTVNDYLARRDAEWMGKVYGMLGLTTGVVVPHQPDAEKRAAYQADITYATNNELGFDYLRDNMKSELSQMAQRGHNYAIVDEVDSILIDEARTPLIISGPSQDRSDLYIRVDKLIPLLPEAGYTVDEKTRNVTFTDEGNDVLEEKLREAGLLPETQSLYDPESTTLVHHVNQALRAHKLYQRDKDYIVRDGKVVLIDEFTGRMMIGRRLSDGLHQAIEAKEEAKIEPENITLASVTFQNYFRLYGKLAGMTGTGLTEADEFREIYGLGVVEIPTNRPVARKDEHDAVYRTAREKYQAIVNAIRDAHERGQPILVGTTSIEKSEMLSNLLKKEGIPHNVLNAREHAREAQIVAEAGQPGAVTIATNMAGRGTDIQLGGNVEMKVLEALAADPEAHPDEVRARIEAEHASDKDRVKQAGGLYVLATERHESRRIDNQLRGRSGRQGDPGRSSFFLSLEDDLMRIFGSERLDKVLSTLGMKEGEAIVHPWVNKSLERAQAKVEGRNFDIRKQLLKFDDVMNDQRKVIFAQRREIMESKDVNEIVADMRHQVVQDLVDDFMPPRSYPEQWQAEALHESVKLKLGQDLPVLGWAAEEGVDQDAVRERIIDATDKFMAEKEAGFGPDTMRSIEKQVLLQTIDAKWRDHLLRLEHLRSVVGFRGYAQRDPLNEYKTESFQLFEKLLDGLREEVTQKLSVLRPMTAEESQAMMQNLLQRRQQATAAAGQGAPAPATPAAAPAGTIRMAAPALVTPEGLEVQASPSEPREGFDAEDPNTWGNPGRNDPCPCGSGKKFKHCHGAF</sequence>
<dbReference type="SUPFAM" id="SSF81767">
    <property type="entry name" value="Pre-protein crosslinking domain of SecA"/>
    <property type="match status" value="1"/>
</dbReference>
<keyword evidence="4 15" id="KW-1003">Cell membrane</keyword>
<name>A0A5C4MPZ0_9RHOB</name>
<evidence type="ECO:0000313" key="21">
    <source>
        <dbReference type="EMBL" id="TNC46420.1"/>
    </source>
</evidence>
<dbReference type="Pfam" id="PF01043">
    <property type="entry name" value="SecA_PP_bind"/>
    <property type="match status" value="1"/>
</dbReference>
<evidence type="ECO:0000259" key="18">
    <source>
        <dbReference type="PROSITE" id="PS51192"/>
    </source>
</evidence>
<dbReference type="PROSITE" id="PS01312">
    <property type="entry name" value="SECA"/>
    <property type="match status" value="1"/>
</dbReference>
<feature type="binding site" evidence="15">
    <location>
        <position position="502"/>
    </location>
    <ligand>
        <name>ATP</name>
        <dbReference type="ChEBI" id="CHEBI:30616"/>
    </ligand>
</feature>
<keyword evidence="9" id="KW-0862">Zinc</keyword>